<reference evidence="9" key="2">
    <citation type="submission" date="2020-09" db="EMBL/GenBank/DDBJ databases">
        <authorList>
            <person name="Sun Q."/>
            <person name="Kim S."/>
        </authorList>
    </citation>
    <scope>NUCLEOTIDE SEQUENCE</scope>
    <source>
        <strain evidence="9">KCTC 12988</strain>
    </source>
</reference>
<evidence type="ECO:0000313" key="9">
    <source>
        <dbReference type="EMBL" id="GHC45616.1"/>
    </source>
</evidence>
<keyword evidence="4" id="KW-0238">DNA-binding</keyword>
<accession>A0A918TGD7</accession>
<dbReference type="SUPFAM" id="SSF88659">
    <property type="entry name" value="Sigma3 and sigma4 domains of RNA polymerase sigma factors"/>
    <property type="match status" value="1"/>
</dbReference>
<evidence type="ECO:0000256" key="4">
    <source>
        <dbReference type="ARBA" id="ARBA00023125"/>
    </source>
</evidence>
<keyword evidence="2" id="KW-0805">Transcription regulation</keyword>
<feature type="compositionally biased region" description="Polar residues" evidence="6">
    <location>
        <begin position="1"/>
        <end position="19"/>
    </location>
</feature>
<sequence length="219" mass="24567">MGTNGQTESTSPKTSQLMSEESGENRFPAWRGVYLLERIAARDEAALKGLYLAIGDRLYAMALNWLHDRELAKEAVQDTVLRIWETAARYDAARSQPFTWCAMILRGKCLDLLRKKSRRPALAEDLPGGQILLANSTTHDGLADILFHDSIAQVRQALSILDEEEREVVRDALFDPASNAQLAARWNVPLGTAKTKIHRAMSKLRTCLRQLQNTSHTKP</sequence>
<comment type="similarity">
    <text evidence="1">Belongs to the sigma-70 factor family. ECF subfamily.</text>
</comment>
<dbReference type="InterPro" id="IPR007627">
    <property type="entry name" value="RNA_pol_sigma70_r2"/>
</dbReference>
<evidence type="ECO:0000256" key="5">
    <source>
        <dbReference type="ARBA" id="ARBA00023163"/>
    </source>
</evidence>
<evidence type="ECO:0000256" key="6">
    <source>
        <dbReference type="SAM" id="MobiDB-lite"/>
    </source>
</evidence>
<dbReference type="InterPro" id="IPR013324">
    <property type="entry name" value="RNA_pol_sigma_r3/r4-like"/>
</dbReference>
<dbReference type="NCBIfam" id="TIGR02937">
    <property type="entry name" value="sigma70-ECF"/>
    <property type="match status" value="1"/>
</dbReference>
<evidence type="ECO:0000259" key="7">
    <source>
        <dbReference type="Pfam" id="PF04542"/>
    </source>
</evidence>
<name>A0A918TGD7_9BACT</name>
<dbReference type="GO" id="GO:0006352">
    <property type="term" value="P:DNA-templated transcription initiation"/>
    <property type="evidence" value="ECO:0007669"/>
    <property type="project" value="InterPro"/>
</dbReference>
<dbReference type="Pfam" id="PF04542">
    <property type="entry name" value="Sigma70_r2"/>
    <property type="match status" value="1"/>
</dbReference>
<dbReference type="Pfam" id="PF04545">
    <property type="entry name" value="Sigma70_r4"/>
    <property type="match status" value="1"/>
</dbReference>
<dbReference type="AlphaFoldDB" id="A0A918TGD7"/>
<keyword evidence="3" id="KW-0731">Sigma factor</keyword>
<keyword evidence="5" id="KW-0804">Transcription</keyword>
<evidence type="ECO:0008006" key="11">
    <source>
        <dbReference type="Google" id="ProtNLM"/>
    </source>
</evidence>
<feature type="domain" description="RNA polymerase sigma-70 region 2" evidence="7">
    <location>
        <begin position="50"/>
        <end position="119"/>
    </location>
</feature>
<evidence type="ECO:0000256" key="1">
    <source>
        <dbReference type="ARBA" id="ARBA00010641"/>
    </source>
</evidence>
<dbReference type="GO" id="GO:0016987">
    <property type="term" value="F:sigma factor activity"/>
    <property type="evidence" value="ECO:0007669"/>
    <property type="project" value="UniProtKB-KW"/>
</dbReference>
<dbReference type="PANTHER" id="PTHR43133">
    <property type="entry name" value="RNA POLYMERASE ECF-TYPE SIGMA FACTO"/>
    <property type="match status" value="1"/>
</dbReference>
<feature type="region of interest" description="Disordered" evidence="6">
    <location>
        <begin position="1"/>
        <end position="23"/>
    </location>
</feature>
<dbReference type="SUPFAM" id="SSF88946">
    <property type="entry name" value="Sigma2 domain of RNA polymerase sigma factors"/>
    <property type="match status" value="1"/>
</dbReference>
<dbReference type="PANTHER" id="PTHR43133:SF62">
    <property type="entry name" value="RNA POLYMERASE SIGMA FACTOR SIGZ"/>
    <property type="match status" value="1"/>
</dbReference>
<evidence type="ECO:0000256" key="3">
    <source>
        <dbReference type="ARBA" id="ARBA00023082"/>
    </source>
</evidence>
<gene>
    <name evidence="9" type="ORF">GCM10007100_08740</name>
</gene>
<comment type="caution">
    <text evidence="9">The sequence shown here is derived from an EMBL/GenBank/DDBJ whole genome shotgun (WGS) entry which is preliminary data.</text>
</comment>
<dbReference type="CDD" id="cd06171">
    <property type="entry name" value="Sigma70_r4"/>
    <property type="match status" value="1"/>
</dbReference>
<dbReference type="InterPro" id="IPR036388">
    <property type="entry name" value="WH-like_DNA-bd_sf"/>
</dbReference>
<feature type="domain" description="RNA polymerase sigma-70 region 4" evidence="8">
    <location>
        <begin position="157"/>
        <end position="205"/>
    </location>
</feature>
<dbReference type="GO" id="GO:0003677">
    <property type="term" value="F:DNA binding"/>
    <property type="evidence" value="ECO:0007669"/>
    <property type="project" value="UniProtKB-KW"/>
</dbReference>
<dbReference type="InterPro" id="IPR013325">
    <property type="entry name" value="RNA_pol_sigma_r2"/>
</dbReference>
<dbReference type="InterPro" id="IPR014284">
    <property type="entry name" value="RNA_pol_sigma-70_dom"/>
</dbReference>
<dbReference type="InterPro" id="IPR007630">
    <property type="entry name" value="RNA_pol_sigma70_r4"/>
</dbReference>
<evidence type="ECO:0000313" key="10">
    <source>
        <dbReference type="Proteomes" id="UP000644507"/>
    </source>
</evidence>
<evidence type="ECO:0000259" key="8">
    <source>
        <dbReference type="Pfam" id="PF04545"/>
    </source>
</evidence>
<organism evidence="9 10">
    <name type="scientific">Roseibacillus persicicus</name>
    <dbReference type="NCBI Taxonomy" id="454148"/>
    <lineage>
        <taxon>Bacteria</taxon>
        <taxon>Pseudomonadati</taxon>
        <taxon>Verrucomicrobiota</taxon>
        <taxon>Verrucomicrobiia</taxon>
        <taxon>Verrucomicrobiales</taxon>
        <taxon>Verrucomicrobiaceae</taxon>
        <taxon>Roseibacillus</taxon>
    </lineage>
</organism>
<keyword evidence="10" id="KW-1185">Reference proteome</keyword>
<dbReference type="Proteomes" id="UP000644507">
    <property type="component" value="Unassembled WGS sequence"/>
</dbReference>
<reference evidence="9" key="1">
    <citation type="journal article" date="2014" name="Int. J. Syst. Evol. Microbiol.">
        <title>Complete genome sequence of Corynebacterium casei LMG S-19264T (=DSM 44701T), isolated from a smear-ripened cheese.</title>
        <authorList>
            <consortium name="US DOE Joint Genome Institute (JGI-PGF)"/>
            <person name="Walter F."/>
            <person name="Albersmeier A."/>
            <person name="Kalinowski J."/>
            <person name="Ruckert C."/>
        </authorList>
    </citation>
    <scope>NUCLEOTIDE SEQUENCE</scope>
    <source>
        <strain evidence="9">KCTC 12988</strain>
    </source>
</reference>
<dbReference type="InterPro" id="IPR039425">
    <property type="entry name" value="RNA_pol_sigma-70-like"/>
</dbReference>
<dbReference type="Gene3D" id="1.10.10.10">
    <property type="entry name" value="Winged helix-like DNA-binding domain superfamily/Winged helix DNA-binding domain"/>
    <property type="match status" value="1"/>
</dbReference>
<evidence type="ECO:0000256" key="2">
    <source>
        <dbReference type="ARBA" id="ARBA00023015"/>
    </source>
</evidence>
<dbReference type="Gene3D" id="1.10.1740.10">
    <property type="match status" value="1"/>
</dbReference>
<dbReference type="EMBL" id="BMXI01000003">
    <property type="protein sequence ID" value="GHC45616.1"/>
    <property type="molecule type" value="Genomic_DNA"/>
</dbReference>
<proteinExistence type="inferred from homology"/>
<protein>
    <recommendedName>
        <fullName evidence="11">RNA polymerase subunit sigma-24</fullName>
    </recommendedName>
</protein>